<evidence type="ECO:0000313" key="1">
    <source>
        <dbReference type="EMBL" id="CAN0162991.1"/>
    </source>
</evidence>
<feature type="non-terminal residue" evidence="1">
    <location>
        <position position="75"/>
    </location>
</feature>
<dbReference type="Proteomes" id="UP001162501">
    <property type="component" value="Chromosome 22"/>
</dbReference>
<protein>
    <submittedName>
        <fullName evidence="1">Uncharacterized protein</fullName>
    </submittedName>
</protein>
<name>A0AC59Z1T8_RANTA</name>
<dbReference type="EMBL" id="OX596106">
    <property type="protein sequence ID" value="CAN0162991.1"/>
    <property type="molecule type" value="Genomic_DNA"/>
</dbReference>
<reference evidence="1" key="2">
    <citation type="submission" date="2025-03" db="EMBL/GenBank/DDBJ databases">
        <authorList>
            <consortium name="ELIXIR-Norway"/>
            <consortium name="Elixir Norway"/>
        </authorList>
    </citation>
    <scope>NUCLEOTIDE SEQUENCE</scope>
</reference>
<evidence type="ECO:0000313" key="2">
    <source>
        <dbReference type="Proteomes" id="UP001162501"/>
    </source>
</evidence>
<accession>A0AC59Z1T8</accession>
<sequence length="75" mass="8076">FRHRRCPRPAGSRWWSPHGSAGPAAAAGAAAARGGSSRRRRRRGGDQNAAGRIARRLRARERAEDPAGRPRPGEA</sequence>
<gene>
    <name evidence="1" type="ORF">MRATA1EN22A_LOCUS12989</name>
</gene>
<proteinExistence type="predicted"/>
<reference evidence="1" key="1">
    <citation type="submission" date="2023-05" db="EMBL/GenBank/DDBJ databases">
        <authorList>
            <consortium name="ELIXIR-Norway"/>
        </authorList>
    </citation>
    <scope>NUCLEOTIDE SEQUENCE</scope>
</reference>
<organism evidence="1 2">
    <name type="scientific">Rangifer tarandus platyrhynchus</name>
    <name type="common">Svalbard reindeer</name>
    <dbReference type="NCBI Taxonomy" id="3082113"/>
    <lineage>
        <taxon>Eukaryota</taxon>
        <taxon>Metazoa</taxon>
        <taxon>Chordata</taxon>
        <taxon>Craniata</taxon>
        <taxon>Vertebrata</taxon>
        <taxon>Euteleostomi</taxon>
        <taxon>Mammalia</taxon>
        <taxon>Eutheria</taxon>
        <taxon>Laurasiatheria</taxon>
        <taxon>Artiodactyla</taxon>
        <taxon>Ruminantia</taxon>
        <taxon>Pecora</taxon>
        <taxon>Cervidae</taxon>
        <taxon>Odocoileinae</taxon>
        <taxon>Rangifer</taxon>
    </lineage>
</organism>
<feature type="non-terminal residue" evidence="1">
    <location>
        <position position="1"/>
    </location>
</feature>